<accession>A0A4Z2FWC7</accession>
<sequence length="84" mass="8878">MENSNVSRNGKRQTSQDPPGFGFSCCSSDSPEFLIDLRAGERGARRACSCLSSSRSFRRRVSAFSTACTAGVSSATTSNTTTGN</sequence>
<name>A0A4Z2FWC7_9TELE</name>
<reference evidence="2 3" key="1">
    <citation type="submission" date="2019-03" db="EMBL/GenBank/DDBJ databases">
        <title>First draft genome of Liparis tanakae, snailfish: a comprehensive survey of snailfish specific genes.</title>
        <authorList>
            <person name="Kim W."/>
            <person name="Song I."/>
            <person name="Jeong J.-H."/>
            <person name="Kim D."/>
            <person name="Kim S."/>
            <person name="Ryu S."/>
            <person name="Song J.Y."/>
            <person name="Lee S.K."/>
        </authorList>
    </citation>
    <scope>NUCLEOTIDE SEQUENCE [LARGE SCALE GENOMIC DNA]</scope>
    <source>
        <tissue evidence="2">Muscle</tissue>
    </source>
</reference>
<evidence type="ECO:0000313" key="3">
    <source>
        <dbReference type="Proteomes" id="UP000314294"/>
    </source>
</evidence>
<dbReference type="AlphaFoldDB" id="A0A4Z2FWC7"/>
<dbReference type="Proteomes" id="UP000314294">
    <property type="component" value="Unassembled WGS sequence"/>
</dbReference>
<feature type="region of interest" description="Disordered" evidence="1">
    <location>
        <begin position="1"/>
        <end position="23"/>
    </location>
</feature>
<proteinExistence type="predicted"/>
<keyword evidence="3" id="KW-1185">Reference proteome</keyword>
<gene>
    <name evidence="2" type="ORF">EYF80_044243</name>
</gene>
<protein>
    <submittedName>
        <fullName evidence="2">Uncharacterized protein</fullName>
    </submittedName>
</protein>
<feature type="compositionally biased region" description="Polar residues" evidence="1">
    <location>
        <begin position="1"/>
        <end position="17"/>
    </location>
</feature>
<comment type="caution">
    <text evidence="2">The sequence shown here is derived from an EMBL/GenBank/DDBJ whole genome shotgun (WGS) entry which is preliminary data.</text>
</comment>
<evidence type="ECO:0000313" key="2">
    <source>
        <dbReference type="EMBL" id="TNN45547.1"/>
    </source>
</evidence>
<organism evidence="2 3">
    <name type="scientific">Liparis tanakae</name>
    <name type="common">Tanaka's snailfish</name>
    <dbReference type="NCBI Taxonomy" id="230148"/>
    <lineage>
        <taxon>Eukaryota</taxon>
        <taxon>Metazoa</taxon>
        <taxon>Chordata</taxon>
        <taxon>Craniata</taxon>
        <taxon>Vertebrata</taxon>
        <taxon>Euteleostomi</taxon>
        <taxon>Actinopterygii</taxon>
        <taxon>Neopterygii</taxon>
        <taxon>Teleostei</taxon>
        <taxon>Neoteleostei</taxon>
        <taxon>Acanthomorphata</taxon>
        <taxon>Eupercaria</taxon>
        <taxon>Perciformes</taxon>
        <taxon>Cottioidei</taxon>
        <taxon>Cottales</taxon>
        <taxon>Liparidae</taxon>
        <taxon>Liparis</taxon>
    </lineage>
</organism>
<dbReference type="EMBL" id="SRLO01000840">
    <property type="protein sequence ID" value="TNN45547.1"/>
    <property type="molecule type" value="Genomic_DNA"/>
</dbReference>
<evidence type="ECO:0000256" key="1">
    <source>
        <dbReference type="SAM" id="MobiDB-lite"/>
    </source>
</evidence>